<feature type="coiled-coil region" evidence="1">
    <location>
        <begin position="11"/>
        <end position="45"/>
    </location>
</feature>
<dbReference type="Proteomes" id="UP000040578">
    <property type="component" value="Unassembled WGS sequence"/>
</dbReference>
<keyword evidence="1" id="KW-0175">Coiled coil</keyword>
<dbReference type="Pfam" id="PF02090">
    <property type="entry name" value="SPAM"/>
    <property type="match status" value="1"/>
</dbReference>
<organism evidence="3 5">
    <name type="scientific">Yersinia nurmii</name>
    <dbReference type="NCBI Taxonomy" id="685706"/>
    <lineage>
        <taxon>Bacteria</taxon>
        <taxon>Pseudomonadati</taxon>
        <taxon>Pseudomonadota</taxon>
        <taxon>Gammaproteobacteria</taxon>
        <taxon>Enterobacterales</taxon>
        <taxon>Yersiniaceae</taxon>
        <taxon>Yersinia</taxon>
    </lineage>
</organism>
<comment type="caution">
    <text evidence="3">The sequence shown here is derived from an EMBL/GenBank/DDBJ whole genome shotgun (WGS) entry which is preliminary data.</text>
</comment>
<evidence type="ECO:0000256" key="1">
    <source>
        <dbReference type="SAM" id="Coils"/>
    </source>
</evidence>
<name>A0AAW7K1A6_9GAMM</name>
<dbReference type="AlphaFoldDB" id="A0AAW7K1A6"/>
<dbReference type="Proteomes" id="UP001167864">
    <property type="component" value="Unassembled WGS sequence"/>
</dbReference>
<dbReference type="EMBL" id="JAUEHU010000001">
    <property type="protein sequence ID" value="MDN0086142.1"/>
    <property type="molecule type" value="Genomic_DNA"/>
</dbReference>
<proteinExistence type="predicted"/>
<evidence type="ECO:0000313" key="5">
    <source>
        <dbReference type="Proteomes" id="UP001167864"/>
    </source>
</evidence>
<dbReference type="InterPro" id="IPR002954">
    <property type="entry name" value="Salm_SPAgM"/>
</dbReference>
<evidence type="ECO:0000313" key="3">
    <source>
        <dbReference type="EMBL" id="MDN0086142.1"/>
    </source>
</evidence>
<protein>
    <recommendedName>
        <fullName evidence="6">Type III secretion protein</fullName>
    </recommendedName>
</protein>
<gene>
    <name evidence="2" type="ORF">ERS137967_00048</name>
    <name evidence="3" type="ORF">QVN42_01830</name>
</gene>
<keyword evidence="4" id="KW-1185">Reference proteome</keyword>
<evidence type="ECO:0000313" key="2">
    <source>
        <dbReference type="EMBL" id="CND83619.1"/>
    </source>
</evidence>
<reference evidence="2 4" key="1">
    <citation type="submission" date="2015-03" db="EMBL/GenBank/DDBJ databases">
        <authorList>
            <consortium name="Pathogen Informatics"/>
            <person name="Murphy D."/>
        </authorList>
    </citation>
    <scope>NUCLEOTIDE SEQUENCE [LARGE SCALE GENOMIC DNA]</scope>
    <source>
        <strain evidence="2">Type strain: CIP110231</strain>
        <strain evidence="4">type strain: CIP110231</strain>
    </source>
</reference>
<dbReference type="EMBL" id="CPYD01000001">
    <property type="protein sequence ID" value="CND83619.1"/>
    <property type="molecule type" value="Genomic_DNA"/>
</dbReference>
<evidence type="ECO:0008006" key="6">
    <source>
        <dbReference type="Google" id="ProtNLM"/>
    </source>
</evidence>
<sequence>MNLLHKFTALLQRSESKAQRQERILTQLDSRIRQTQRSVQALDDQRKAVTGLLHSLRPQGQGLNRAMLYAVQRKQSALRRRIANIDLEKVQQLTDLKSCEEDRQKAQVQRLKLIHQSDKYKHLQMLERKVHREMAARMEETEIEEIIAWNK</sequence>
<dbReference type="RefSeq" id="WP_049596345.1">
    <property type="nucleotide sequence ID" value="NZ_CPYD01000001.1"/>
</dbReference>
<evidence type="ECO:0000313" key="4">
    <source>
        <dbReference type="Proteomes" id="UP000040578"/>
    </source>
</evidence>
<accession>A0AAW7K1A6</accession>
<reference evidence="3" key="2">
    <citation type="submission" date="2023-06" db="EMBL/GenBank/DDBJ databases">
        <authorList>
            <person name="Polev D.E."/>
            <person name="Saitova A.T."/>
            <person name="Bogumilchik E.A."/>
            <person name="Kokorina G.I."/>
            <person name="Voskresenskaia E.A."/>
        </authorList>
    </citation>
    <scope>NUCLEOTIDE SEQUENCE</scope>
    <source>
        <strain evidence="3">2145 StPb PI</strain>
    </source>
</reference>